<keyword evidence="6 8" id="KW-0408">Iron</keyword>
<dbReference type="CDD" id="cd11062">
    <property type="entry name" value="CYP58-like"/>
    <property type="match status" value="1"/>
</dbReference>
<organism evidence="10 11">
    <name type="scientific">Aspergillus carbonarius (strain ITEM 5010)</name>
    <dbReference type="NCBI Taxonomy" id="602072"/>
    <lineage>
        <taxon>Eukaryota</taxon>
        <taxon>Fungi</taxon>
        <taxon>Dikarya</taxon>
        <taxon>Ascomycota</taxon>
        <taxon>Pezizomycotina</taxon>
        <taxon>Eurotiomycetes</taxon>
        <taxon>Eurotiomycetidae</taxon>
        <taxon>Eurotiales</taxon>
        <taxon>Aspergillaceae</taxon>
        <taxon>Aspergillus</taxon>
        <taxon>Aspergillus subgen. Circumdati</taxon>
    </lineage>
</organism>
<feature type="binding site" description="axial binding residue" evidence="8">
    <location>
        <position position="456"/>
    </location>
    <ligand>
        <name>heme</name>
        <dbReference type="ChEBI" id="CHEBI:30413"/>
    </ligand>
    <ligandPart>
        <name>Fe</name>
        <dbReference type="ChEBI" id="CHEBI:18248"/>
    </ligandPart>
</feature>
<evidence type="ECO:0000256" key="1">
    <source>
        <dbReference type="ARBA" id="ARBA00001971"/>
    </source>
</evidence>
<dbReference type="InterPro" id="IPR017972">
    <property type="entry name" value="Cyt_P450_CS"/>
</dbReference>
<keyword evidence="11" id="KW-1185">Reference proteome</keyword>
<evidence type="ECO:0000256" key="4">
    <source>
        <dbReference type="ARBA" id="ARBA00022723"/>
    </source>
</evidence>
<dbReference type="Pfam" id="PF00067">
    <property type="entry name" value="p450"/>
    <property type="match status" value="1"/>
</dbReference>
<dbReference type="InterPro" id="IPR050121">
    <property type="entry name" value="Cytochrome_P450_monoxygenase"/>
</dbReference>
<keyword evidence="5 9" id="KW-0560">Oxidoreductase</keyword>
<evidence type="ECO:0000256" key="8">
    <source>
        <dbReference type="PIRSR" id="PIRSR602401-1"/>
    </source>
</evidence>
<name>A0A1R3RHW0_ASPC5</name>
<comment type="cofactor">
    <cofactor evidence="1 8">
        <name>heme</name>
        <dbReference type="ChEBI" id="CHEBI:30413"/>
    </cofactor>
</comment>
<evidence type="ECO:0000256" key="6">
    <source>
        <dbReference type="ARBA" id="ARBA00023004"/>
    </source>
</evidence>
<dbReference type="GO" id="GO:0004497">
    <property type="term" value="F:monooxygenase activity"/>
    <property type="evidence" value="ECO:0007669"/>
    <property type="project" value="UniProtKB-KW"/>
</dbReference>
<dbReference type="InterPro" id="IPR002401">
    <property type="entry name" value="Cyt_P450_E_grp-I"/>
</dbReference>
<gene>
    <name evidence="10" type="ORF">ASPCADRAFT_397763</name>
</gene>
<proteinExistence type="inferred from homology"/>
<evidence type="ECO:0000256" key="9">
    <source>
        <dbReference type="RuleBase" id="RU000461"/>
    </source>
</evidence>
<reference evidence="11" key="1">
    <citation type="journal article" date="2017" name="Genome Biol.">
        <title>Comparative genomics reveals high biological diversity and specific adaptations in the industrially and medically important fungal genus Aspergillus.</title>
        <authorList>
            <person name="de Vries R.P."/>
            <person name="Riley R."/>
            <person name="Wiebenga A."/>
            <person name="Aguilar-Osorio G."/>
            <person name="Amillis S."/>
            <person name="Uchima C.A."/>
            <person name="Anderluh G."/>
            <person name="Asadollahi M."/>
            <person name="Askin M."/>
            <person name="Barry K."/>
            <person name="Battaglia E."/>
            <person name="Bayram O."/>
            <person name="Benocci T."/>
            <person name="Braus-Stromeyer S.A."/>
            <person name="Caldana C."/>
            <person name="Canovas D."/>
            <person name="Cerqueira G.C."/>
            <person name="Chen F."/>
            <person name="Chen W."/>
            <person name="Choi C."/>
            <person name="Clum A."/>
            <person name="Dos Santos R.A."/>
            <person name="Damasio A.R."/>
            <person name="Diallinas G."/>
            <person name="Emri T."/>
            <person name="Fekete E."/>
            <person name="Flipphi M."/>
            <person name="Freyberg S."/>
            <person name="Gallo A."/>
            <person name="Gournas C."/>
            <person name="Habgood R."/>
            <person name="Hainaut M."/>
            <person name="Harispe M.L."/>
            <person name="Henrissat B."/>
            <person name="Hilden K.S."/>
            <person name="Hope R."/>
            <person name="Hossain A."/>
            <person name="Karabika E."/>
            <person name="Karaffa L."/>
            <person name="Karanyi Z."/>
            <person name="Krasevec N."/>
            <person name="Kuo A."/>
            <person name="Kusch H."/>
            <person name="LaButti K."/>
            <person name="Lagendijk E.L."/>
            <person name="Lapidus A."/>
            <person name="Levasseur A."/>
            <person name="Lindquist E."/>
            <person name="Lipzen A."/>
            <person name="Logrieco A.F."/>
            <person name="MacCabe A."/>
            <person name="Maekelae M.R."/>
            <person name="Malavazi I."/>
            <person name="Melin P."/>
            <person name="Meyer V."/>
            <person name="Mielnichuk N."/>
            <person name="Miskei M."/>
            <person name="Molnar A.P."/>
            <person name="Mule G."/>
            <person name="Ngan C.Y."/>
            <person name="Orejas M."/>
            <person name="Orosz E."/>
            <person name="Ouedraogo J.P."/>
            <person name="Overkamp K.M."/>
            <person name="Park H.-S."/>
            <person name="Perrone G."/>
            <person name="Piumi F."/>
            <person name="Punt P.J."/>
            <person name="Ram A.F."/>
            <person name="Ramon A."/>
            <person name="Rauscher S."/>
            <person name="Record E."/>
            <person name="Riano-Pachon D.M."/>
            <person name="Robert V."/>
            <person name="Roehrig J."/>
            <person name="Ruller R."/>
            <person name="Salamov A."/>
            <person name="Salih N.S."/>
            <person name="Samson R.A."/>
            <person name="Sandor E."/>
            <person name="Sanguinetti M."/>
            <person name="Schuetze T."/>
            <person name="Sepcic K."/>
            <person name="Shelest E."/>
            <person name="Sherlock G."/>
            <person name="Sophianopoulou V."/>
            <person name="Squina F.M."/>
            <person name="Sun H."/>
            <person name="Susca A."/>
            <person name="Todd R.B."/>
            <person name="Tsang A."/>
            <person name="Unkles S.E."/>
            <person name="van de Wiele N."/>
            <person name="van Rossen-Uffink D."/>
            <person name="Oliveira J.V."/>
            <person name="Vesth T.C."/>
            <person name="Visser J."/>
            <person name="Yu J.-H."/>
            <person name="Zhou M."/>
            <person name="Andersen M.R."/>
            <person name="Archer D.B."/>
            <person name="Baker S.E."/>
            <person name="Benoit I."/>
            <person name="Brakhage A.A."/>
            <person name="Braus G.H."/>
            <person name="Fischer R."/>
            <person name="Frisvad J.C."/>
            <person name="Goldman G.H."/>
            <person name="Houbraken J."/>
            <person name="Oakley B."/>
            <person name="Pocsi I."/>
            <person name="Scazzocchio C."/>
            <person name="Seiboth B."/>
            <person name="vanKuyk P.A."/>
            <person name="Wortman J."/>
            <person name="Dyer P.S."/>
            <person name="Grigoriev I.V."/>
        </authorList>
    </citation>
    <scope>NUCLEOTIDE SEQUENCE [LARGE SCALE GENOMIC DNA]</scope>
    <source>
        <strain evidence="11">ITEM 5010</strain>
    </source>
</reference>
<dbReference type="PRINTS" id="PR00385">
    <property type="entry name" value="P450"/>
</dbReference>
<evidence type="ECO:0000313" key="11">
    <source>
        <dbReference type="Proteomes" id="UP000188318"/>
    </source>
</evidence>
<dbReference type="GO" id="GO:0005506">
    <property type="term" value="F:iron ion binding"/>
    <property type="evidence" value="ECO:0007669"/>
    <property type="project" value="InterPro"/>
</dbReference>
<dbReference type="PROSITE" id="PS00086">
    <property type="entry name" value="CYTOCHROME_P450"/>
    <property type="match status" value="1"/>
</dbReference>
<dbReference type="AlphaFoldDB" id="A0A1R3RHW0"/>
<evidence type="ECO:0000256" key="7">
    <source>
        <dbReference type="ARBA" id="ARBA00023033"/>
    </source>
</evidence>
<dbReference type="EMBL" id="KV907502">
    <property type="protein sequence ID" value="OOF94072.1"/>
    <property type="molecule type" value="Genomic_DNA"/>
</dbReference>
<dbReference type="VEuPathDB" id="FungiDB:ASPCADRAFT_397763"/>
<keyword evidence="7 9" id="KW-0503">Monooxygenase</keyword>
<evidence type="ECO:0000256" key="2">
    <source>
        <dbReference type="ARBA" id="ARBA00010617"/>
    </source>
</evidence>
<keyword evidence="3 8" id="KW-0349">Heme</keyword>
<dbReference type="PRINTS" id="PR00463">
    <property type="entry name" value="EP450I"/>
</dbReference>
<dbReference type="Gene3D" id="1.10.630.10">
    <property type="entry name" value="Cytochrome P450"/>
    <property type="match status" value="1"/>
</dbReference>
<keyword evidence="4 8" id="KW-0479">Metal-binding</keyword>
<comment type="similarity">
    <text evidence="2 9">Belongs to the cytochrome P450 family.</text>
</comment>
<evidence type="ECO:0008006" key="12">
    <source>
        <dbReference type="Google" id="ProtNLM"/>
    </source>
</evidence>
<dbReference type="OrthoDB" id="3945418at2759"/>
<accession>A0A1R3RHW0</accession>
<dbReference type="PANTHER" id="PTHR24305">
    <property type="entry name" value="CYTOCHROME P450"/>
    <property type="match status" value="1"/>
</dbReference>
<evidence type="ECO:0000256" key="5">
    <source>
        <dbReference type="ARBA" id="ARBA00023002"/>
    </source>
</evidence>
<evidence type="ECO:0000256" key="3">
    <source>
        <dbReference type="ARBA" id="ARBA00022617"/>
    </source>
</evidence>
<dbReference type="SUPFAM" id="SSF48264">
    <property type="entry name" value="Cytochrome P450"/>
    <property type="match status" value="1"/>
</dbReference>
<dbReference type="GO" id="GO:0020037">
    <property type="term" value="F:heme binding"/>
    <property type="evidence" value="ECO:0007669"/>
    <property type="project" value="InterPro"/>
</dbReference>
<sequence>MSLLLLLLVGLGVWVFQILKMFYRLYLHPLRHIPGPKLAAITHFYDFYYNIYHKGMFIFQIEELHKVYGTSLGRKRPIVRIAPNEVHVNDPAFYDEIYASSRRRRDKPGYYAPLTGFPQSLVSTLTHDHHRMRRAVVSPFFSRRSIQELSAVSEGCTLKLMDRLQKFHDENKIVRLDDAFAAMASDIITYLCYGYSQGFLDRENFGSYIRSAVNESTEASHINRLFPLLPAFMHMIPMQFRCLFQPGLGVMNAYLRKLFELSAQAFPIADVDVNDTGTKKRAKYKTILAKLGDPRIPPEERTLGRFRDEGVQFLTAGTETTGSTLTFAAYILATHPDVLQHLRTELKQVLPTLTSTSTLMDLEKLPYLTAFIYETLRRSYGPIFRAGRIAPTETLRYKDYVLPPGTIMSSSTYFIHRDPILFPDCDKFDPERWLHGEKSEYLKRYHVSFSKGSRSCVGKSLAWNELYFTIAYMVRRFDFELYNTTAEDMEFISETIFPKTRRGMMTVYAKVNNVVESM</sequence>
<dbReference type="Proteomes" id="UP000188318">
    <property type="component" value="Unassembled WGS sequence"/>
</dbReference>
<protein>
    <recommendedName>
        <fullName evidence="12">Cytochrome P450</fullName>
    </recommendedName>
</protein>
<dbReference type="GO" id="GO:0016705">
    <property type="term" value="F:oxidoreductase activity, acting on paired donors, with incorporation or reduction of molecular oxygen"/>
    <property type="evidence" value="ECO:0007669"/>
    <property type="project" value="InterPro"/>
</dbReference>
<dbReference type="PANTHER" id="PTHR24305:SF157">
    <property type="entry name" value="N-ACETYLTRYPTOPHAN 6-HYDROXYLASE IVOC-RELATED"/>
    <property type="match status" value="1"/>
</dbReference>
<dbReference type="STRING" id="602072.A0A1R3RHW0"/>
<dbReference type="InterPro" id="IPR001128">
    <property type="entry name" value="Cyt_P450"/>
</dbReference>
<evidence type="ECO:0000313" key="10">
    <source>
        <dbReference type="EMBL" id="OOF94072.1"/>
    </source>
</evidence>
<dbReference type="InterPro" id="IPR036396">
    <property type="entry name" value="Cyt_P450_sf"/>
</dbReference>